<name>A0AAU7B3R0_9ACTN</name>
<dbReference type="GO" id="GO:0050661">
    <property type="term" value="F:NADP binding"/>
    <property type="evidence" value="ECO:0007669"/>
    <property type="project" value="InterPro"/>
</dbReference>
<organism evidence="5">
    <name type="scientific">Paraconexibacter sp. AEG42_29</name>
    <dbReference type="NCBI Taxonomy" id="2997339"/>
    <lineage>
        <taxon>Bacteria</taxon>
        <taxon>Bacillati</taxon>
        <taxon>Actinomycetota</taxon>
        <taxon>Thermoleophilia</taxon>
        <taxon>Solirubrobacterales</taxon>
        <taxon>Paraconexibacteraceae</taxon>
        <taxon>Paraconexibacter</taxon>
    </lineage>
</organism>
<evidence type="ECO:0000256" key="2">
    <source>
        <dbReference type="ARBA" id="ARBA00022630"/>
    </source>
</evidence>
<dbReference type="AlphaFoldDB" id="A0AAU7B3R0"/>
<gene>
    <name evidence="5" type="primary">hapE_4</name>
    <name evidence="5" type="ORF">DSM112329_05423</name>
</gene>
<dbReference type="RefSeq" id="WP_354699701.1">
    <property type="nucleotide sequence ID" value="NZ_CP114014.1"/>
</dbReference>
<dbReference type="Pfam" id="PF00743">
    <property type="entry name" value="FMO-like"/>
    <property type="match status" value="1"/>
</dbReference>
<protein>
    <submittedName>
        <fullName evidence="5">4-hydroxyacetophenone monooxygenase</fullName>
        <ecNumber evidence="5">1.14.13.84</ecNumber>
    </submittedName>
</protein>
<dbReference type="GO" id="GO:0004499">
    <property type="term" value="F:N,N-dimethylaniline monooxygenase activity"/>
    <property type="evidence" value="ECO:0007669"/>
    <property type="project" value="InterPro"/>
</dbReference>
<reference evidence="5" key="1">
    <citation type="submission" date="2022-12" db="EMBL/GenBank/DDBJ databases">
        <title>Paraconexibacter alkalitolerans sp. nov. and Baekduia alba sp. nov., isolated from soil and emended description of the genera Paraconexibacter (Chun et al., 2020) and Baekduia (An et al., 2020).</title>
        <authorList>
            <person name="Vieira S."/>
            <person name="Huber K.J."/>
            <person name="Geppert A."/>
            <person name="Wolf J."/>
            <person name="Neumann-Schaal M."/>
            <person name="Muesken M."/>
            <person name="Overmann J."/>
        </authorList>
    </citation>
    <scope>NUCLEOTIDE SEQUENCE</scope>
    <source>
        <strain evidence="5">AEG42_29</strain>
    </source>
</reference>
<keyword evidence="4 5" id="KW-0560">Oxidoreductase</keyword>
<evidence type="ECO:0000313" key="5">
    <source>
        <dbReference type="EMBL" id="XAY08522.1"/>
    </source>
</evidence>
<comment type="similarity">
    <text evidence="1">Belongs to the FAD-binding monooxygenase family.</text>
</comment>
<dbReference type="GO" id="GO:0050660">
    <property type="term" value="F:flavin adenine dinucleotide binding"/>
    <property type="evidence" value="ECO:0007669"/>
    <property type="project" value="InterPro"/>
</dbReference>
<dbReference type="Gene3D" id="3.50.50.60">
    <property type="entry name" value="FAD/NAD(P)-binding domain"/>
    <property type="match status" value="2"/>
</dbReference>
<keyword evidence="5" id="KW-0503">Monooxygenase</keyword>
<evidence type="ECO:0000256" key="4">
    <source>
        <dbReference type="ARBA" id="ARBA00023002"/>
    </source>
</evidence>
<dbReference type="PANTHER" id="PTHR42877">
    <property type="entry name" value="L-ORNITHINE N(5)-MONOOXYGENASE-RELATED"/>
    <property type="match status" value="1"/>
</dbReference>
<sequence>MREQPPATDGELRAALAEANLPTLLLALAQLTGDDRWLREPYVPTAPRGAEDHDSGGLPEHVQTEVREQAFAIVDDWRAGRLDPAAPPTSDRLPGWLSLSLGSDQVIPAEIGGLLAEELGIAPRDITPLAPGAADDFRVLIIGSGFSGLCAAIKLEQANIPYVVLEKNDDLGGTWLENTYPGCGVDTPSHLYSFSFAQCPDWTRYFAKRDELHDYLERLADGYDVRANIRFGLEVASATWHADEARWHVQAQGSDGKPEEFVANAVISAVGFLNRPSLPDIPGIESFAGSTMHTARWDRDLDLAGRRVAVIGTGASAMQLVPAIVDEADHVTVFQRSPQWGLPNPNAMRDVSPATRTLMREVPFYLGWYRLRNVWNFGDRLHPALQIDPDWPHPDRAVNEVNDRHRRFLTDYIKSELGDREDLIPKCVPTYPPYGKRPLLDNGWFRTMRRADVTLVTDAVAAIEADGVITADGVRHLADVLVIATGFKALEVLGPIEVRGRSGRTLRETWGKDDARAHLGITVPDYPNFFFLLGPNTFAGHGGSAALSIEMEVRYVMRLLEQMLERGISSVECKQAVHEEYGARLDAALNQTIWAHPGMTTYYRNSAGRIVVPMPWTNYDYWHMTREPNLDHFSAETTVGAI</sequence>
<evidence type="ECO:0000256" key="1">
    <source>
        <dbReference type="ARBA" id="ARBA00010139"/>
    </source>
</evidence>
<dbReference type="InterPro" id="IPR036188">
    <property type="entry name" value="FAD/NAD-bd_sf"/>
</dbReference>
<dbReference type="KEGG" id="parq:DSM112329_05423"/>
<dbReference type="EMBL" id="CP114014">
    <property type="protein sequence ID" value="XAY08522.1"/>
    <property type="molecule type" value="Genomic_DNA"/>
</dbReference>
<dbReference type="GO" id="GO:0033767">
    <property type="term" value="F:4-hydroxyacetophenone monooxygenase activity"/>
    <property type="evidence" value="ECO:0007669"/>
    <property type="project" value="UniProtKB-EC"/>
</dbReference>
<accession>A0AAU7B3R0</accession>
<evidence type="ECO:0000256" key="3">
    <source>
        <dbReference type="ARBA" id="ARBA00022827"/>
    </source>
</evidence>
<dbReference type="PANTHER" id="PTHR42877:SF4">
    <property type="entry name" value="FAD_NAD(P)-BINDING DOMAIN-CONTAINING PROTEIN-RELATED"/>
    <property type="match status" value="1"/>
</dbReference>
<dbReference type="InterPro" id="IPR020946">
    <property type="entry name" value="Flavin_mOase-like"/>
</dbReference>
<keyword evidence="2" id="KW-0285">Flavoprotein</keyword>
<proteinExistence type="inferred from homology"/>
<dbReference type="EC" id="1.14.13.84" evidence="5"/>
<dbReference type="InterPro" id="IPR051209">
    <property type="entry name" value="FAD-bind_Monooxygenase_sf"/>
</dbReference>
<dbReference type="SUPFAM" id="SSF51905">
    <property type="entry name" value="FAD/NAD(P)-binding domain"/>
    <property type="match status" value="2"/>
</dbReference>
<keyword evidence="3" id="KW-0274">FAD</keyword>